<accession>A0A1I4V5X7</accession>
<dbReference type="Gene3D" id="3.40.50.1820">
    <property type="entry name" value="alpha/beta hydrolase"/>
    <property type="match status" value="1"/>
</dbReference>
<organism evidence="2 3">
    <name type="scientific">Pleomorphomonas diazotrophica</name>
    <dbReference type="NCBI Taxonomy" id="1166257"/>
    <lineage>
        <taxon>Bacteria</taxon>
        <taxon>Pseudomonadati</taxon>
        <taxon>Pseudomonadota</taxon>
        <taxon>Alphaproteobacteria</taxon>
        <taxon>Hyphomicrobiales</taxon>
        <taxon>Pleomorphomonadaceae</taxon>
        <taxon>Pleomorphomonas</taxon>
    </lineage>
</organism>
<dbReference type="InterPro" id="IPR010662">
    <property type="entry name" value="RBBP9/YdeN"/>
</dbReference>
<sequence length="186" mass="20322">MTRQVLFVQGGGAGVHDGWDDKLVRSLERELGEEYTVIYPRMPDEASPSYPAWKTALLDELSRLDEGAIVIGHSIGGAVLIHVLAEQYPRQKPGAILLLAAPFLGEGGWQSDEIAPLTHSATGFPADIPVLLYHGSADDEVPAEHLQLYAKALPSATTRVLAQRDHQLNNDLSDIATDIRRDLQPR</sequence>
<dbReference type="RefSeq" id="WP_101291115.1">
    <property type="nucleotide sequence ID" value="NZ_FOUQ01000010.1"/>
</dbReference>
<dbReference type="PANTHER" id="PTHR15394">
    <property type="entry name" value="SERINE HYDROLASE RBBP9"/>
    <property type="match status" value="1"/>
</dbReference>
<dbReference type="Pfam" id="PF12697">
    <property type="entry name" value="Abhydrolase_6"/>
    <property type="match status" value="1"/>
</dbReference>
<keyword evidence="3" id="KW-1185">Reference proteome</keyword>
<evidence type="ECO:0000313" key="3">
    <source>
        <dbReference type="Proteomes" id="UP000233491"/>
    </source>
</evidence>
<reference evidence="2 3" key="1">
    <citation type="submission" date="2017-12" db="EMBL/GenBank/DDBJ databases">
        <title>Anaerobic carbon monoxide metabolism by Pleomorphomonas carboxyditropha sp. nov., a new mesophilic hydrogenogenic carboxidotroph.</title>
        <authorList>
            <person name="Esquivel-Elizondo S."/>
            <person name="Krajmalnik-Brown R."/>
        </authorList>
    </citation>
    <scope>NUCLEOTIDE SEQUENCE [LARGE SCALE GENOMIC DNA]</scope>
    <source>
        <strain evidence="2 3">R5-392</strain>
    </source>
</reference>
<feature type="domain" description="AB hydrolase-1" evidence="1">
    <location>
        <begin position="5"/>
        <end position="164"/>
    </location>
</feature>
<evidence type="ECO:0000259" key="1">
    <source>
        <dbReference type="Pfam" id="PF12697"/>
    </source>
</evidence>
<keyword evidence="2" id="KW-0378">Hydrolase</keyword>
<dbReference type="InterPro" id="IPR029058">
    <property type="entry name" value="AB_hydrolase_fold"/>
</dbReference>
<comment type="caution">
    <text evidence="2">The sequence shown here is derived from an EMBL/GenBank/DDBJ whole genome shotgun (WGS) entry which is preliminary data.</text>
</comment>
<dbReference type="EMBL" id="PJNW01000018">
    <property type="protein sequence ID" value="PKR87457.1"/>
    <property type="molecule type" value="Genomic_DNA"/>
</dbReference>
<gene>
    <name evidence="2" type="ORF">CXZ10_19845</name>
</gene>
<dbReference type="Proteomes" id="UP000233491">
    <property type="component" value="Unassembled WGS sequence"/>
</dbReference>
<proteinExistence type="predicted"/>
<dbReference type="AlphaFoldDB" id="A0A1I4V5X7"/>
<dbReference type="GO" id="GO:0016787">
    <property type="term" value="F:hydrolase activity"/>
    <property type="evidence" value="ECO:0007669"/>
    <property type="project" value="UniProtKB-KW"/>
</dbReference>
<dbReference type="InterPro" id="IPR000073">
    <property type="entry name" value="AB_hydrolase_1"/>
</dbReference>
<name>A0A1I4V5X7_9HYPH</name>
<dbReference type="SUPFAM" id="SSF53474">
    <property type="entry name" value="alpha/beta-Hydrolases"/>
    <property type="match status" value="1"/>
</dbReference>
<evidence type="ECO:0000313" key="2">
    <source>
        <dbReference type="EMBL" id="PKR87457.1"/>
    </source>
</evidence>
<dbReference type="PANTHER" id="PTHR15394:SF3">
    <property type="entry name" value="SERINE HYDROLASE RBBP9"/>
    <property type="match status" value="1"/>
</dbReference>
<protein>
    <submittedName>
        <fullName evidence="2">Alpha/beta hydrolase</fullName>
    </submittedName>
</protein>
<dbReference type="OrthoDB" id="9804993at2"/>